<comment type="caution">
    <text evidence="1">The sequence shown here is derived from an EMBL/GenBank/DDBJ whole genome shotgun (WGS) entry which is preliminary data.</text>
</comment>
<name>A0ACA9QW85_9GLOM</name>
<proteinExistence type="predicted"/>
<organism evidence="1 2">
    <name type="scientific">Dentiscutata heterogama</name>
    <dbReference type="NCBI Taxonomy" id="1316150"/>
    <lineage>
        <taxon>Eukaryota</taxon>
        <taxon>Fungi</taxon>
        <taxon>Fungi incertae sedis</taxon>
        <taxon>Mucoromycota</taxon>
        <taxon>Glomeromycotina</taxon>
        <taxon>Glomeromycetes</taxon>
        <taxon>Diversisporales</taxon>
        <taxon>Gigasporaceae</taxon>
        <taxon>Dentiscutata</taxon>
    </lineage>
</organism>
<reference evidence="1" key="1">
    <citation type="submission" date="2021-06" db="EMBL/GenBank/DDBJ databases">
        <authorList>
            <person name="Kallberg Y."/>
            <person name="Tangrot J."/>
            <person name="Rosling A."/>
        </authorList>
    </citation>
    <scope>NUCLEOTIDE SEQUENCE</scope>
    <source>
        <strain evidence="1">IL203A</strain>
    </source>
</reference>
<sequence>YKVKVSEQVESLFGIEKPKAIRQVVLAYADDTTNQRQQIAINSTKLKAPD</sequence>
<dbReference type="EMBL" id="CAJVPU010054487">
    <property type="protein sequence ID" value="CAG8767037.1"/>
    <property type="molecule type" value="Genomic_DNA"/>
</dbReference>
<gene>
    <name evidence="1" type="ORF">DHETER_LOCUS15625</name>
</gene>
<evidence type="ECO:0000313" key="1">
    <source>
        <dbReference type="EMBL" id="CAG8767037.1"/>
    </source>
</evidence>
<keyword evidence="2" id="KW-1185">Reference proteome</keyword>
<dbReference type="Proteomes" id="UP000789702">
    <property type="component" value="Unassembled WGS sequence"/>
</dbReference>
<feature type="non-terminal residue" evidence="1">
    <location>
        <position position="50"/>
    </location>
</feature>
<evidence type="ECO:0000313" key="2">
    <source>
        <dbReference type="Proteomes" id="UP000789702"/>
    </source>
</evidence>
<protein>
    <submittedName>
        <fullName evidence="1">7832_t:CDS:1</fullName>
    </submittedName>
</protein>
<feature type="non-terminal residue" evidence="1">
    <location>
        <position position="1"/>
    </location>
</feature>
<accession>A0ACA9QW85</accession>